<reference evidence="2" key="1">
    <citation type="submission" date="2020-10" db="EMBL/GenBank/DDBJ databases">
        <authorList>
            <person name="Gilroy R."/>
        </authorList>
    </citation>
    <scope>NUCLEOTIDE SEQUENCE</scope>
    <source>
        <strain evidence="2">ChiSjej3B21-11622</strain>
    </source>
</reference>
<evidence type="ECO:0000313" key="3">
    <source>
        <dbReference type="Proteomes" id="UP000886886"/>
    </source>
</evidence>
<accession>A0A9D1D1A0</accession>
<dbReference type="EMBL" id="DVFT01000146">
    <property type="protein sequence ID" value="HIQ96877.1"/>
    <property type="molecule type" value="Genomic_DNA"/>
</dbReference>
<gene>
    <name evidence="2" type="ORF">IAB26_09965</name>
</gene>
<dbReference type="Proteomes" id="UP000886886">
    <property type="component" value="Unassembled WGS sequence"/>
</dbReference>
<keyword evidence="2" id="KW-0645">Protease</keyword>
<dbReference type="Pfam" id="PF14343">
    <property type="entry name" value="PrcB_C"/>
    <property type="match status" value="1"/>
</dbReference>
<dbReference type="AlphaFoldDB" id="A0A9D1D1A0"/>
<dbReference type="GO" id="GO:0008233">
    <property type="term" value="F:peptidase activity"/>
    <property type="evidence" value="ECO:0007669"/>
    <property type="project" value="UniProtKB-KW"/>
</dbReference>
<organism evidence="2 3">
    <name type="scientific">Candidatus Limivivens merdigallinarum</name>
    <dbReference type="NCBI Taxonomy" id="2840859"/>
    <lineage>
        <taxon>Bacteria</taxon>
        <taxon>Bacillati</taxon>
        <taxon>Bacillota</taxon>
        <taxon>Clostridia</taxon>
        <taxon>Lachnospirales</taxon>
        <taxon>Lachnospiraceae</taxon>
        <taxon>Lachnospiraceae incertae sedis</taxon>
        <taxon>Candidatus Limivivens</taxon>
    </lineage>
</organism>
<reference evidence="2" key="2">
    <citation type="journal article" date="2021" name="PeerJ">
        <title>Extensive microbial diversity within the chicken gut microbiome revealed by metagenomics and culture.</title>
        <authorList>
            <person name="Gilroy R."/>
            <person name="Ravi A."/>
            <person name="Getino M."/>
            <person name="Pursley I."/>
            <person name="Horton D.L."/>
            <person name="Alikhan N.F."/>
            <person name="Baker D."/>
            <person name="Gharbi K."/>
            <person name="Hall N."/>
            <person name="Watson M."/>
            <person name="Adriaenssens E.M."/>
            <person name="Foster-Nyarko E."/>
            <person name="Jarju S."/>
            <person name="Secka A."/>
            <person name="Antonio M."/>
            <person name="Oren A."/>
            <person name="Chaudhuri R.R."/>
            <person name="La Ragione R."/>
            <person name="Hildebrand F."/>
            <person name="Pallen M.J."/>
        </authorList>
    </citation>
    <scope>NUCLEOTIDE SEQUENCE</scope>
    <source>
        <strain evidence="2">ChiSjej3B21-11622</strain>
    </source>
</reference>
<dbReference type="InterPro" id="IPR025748">
    <property type="entry name" value="PrcB_C_dom"/>
</dbReference>
<sequence length="137" mass="15375">MKSILTSACILITGLTLLLCGCSAVRQEKGEAVDFTLVAHDEIPEELLSLIEEKKAEPMELWYQDGTYFYIVRGYGTQSYAGYSIAVEELTLAEDEYVLKTRLIGPDTTEEVMEEPSFPYVVLKTQYPVSTVLFESV</sequence>
<evidence type="ECO:0000259" key="1">
    <source>
        <dbReference type="Pfam" id="PF14343"/>
    </source>
</evidence>
<protein>
    <submittedName>
        <fullName evidence="2">Protease complex subunit PrcB family protein</fullName>
    </submittedName>
</protein>
<evidence type="ECO:0000313" key="2">
    <source>
        <dbReference type="EMBL" id="HIQ96877.1"/>
    </source>
</evidence>
<dbReference type="GO" id="GO:0006508">
    <property type="term" value="P:proteolysis"/>
    <property type="evidence" value="ECO:0007669"/>
    <property type="project" value="UniProtKB-KW"/>
</dbReference>
<proteinExistence type="predicted"/>
<comment type="caution">
    <text evidence="2">The sequence shown here is derived from an EMBL/GenBank/DDBJ whole genome shotgun (WGS) entry which is preliminary data.</text>
</comment>
<name>A0A9D1D1A0_9FIRM</name>
<dbReference type="PROSITE" id="PS51257">
    <property type="entry name" value="PROKAR_LIPOPROTEIN"/>
    <property type="match status" value="1"/>
</dbReference>
<keyword evidence="2" id="KW-0378">Hydrolase</keyword>
<feature type="domain" description="PrcB C-terminal" evidence="1">
    <location>
        <begin position="70"/>
        <end position="125"/>
    </location>
</feature>